<sequence>MLKYKKEHGGVDPFGPSGQPHFEIDFVPLLADAFQWHYPVPPEGSTLYDISITRIELRKNSKHILRPALISQSPPPHGADLGRKLQMDAVDRAEKALVDRGDLTRSGKTRNLERQKTQGGVQNYQGPKRAFYTKITAR</sequence>
<dbReference type="STRING" id="5098.A0A507QJP2"/>
<dbReference type="EMBL" id="VIFY01000196">
    <property type="protein sequence ID" value="TQB68706.1"/>
    <property type="molecule type" value="Genomic_DNA"/>
</dbReference>
<protein>
    <submittedName>
        <fullName evidence="2">Uncharacterized protein</fullName>
    </submittedName>
</protein>
<proteinExistence type="predicted"/>
<accession>A0A507QJP2</accession>
<evidence type="ECO:0000313" key="3">
    <source>
        <dbReference type="Proteomes" id="UP000319663"/>
    </source>
</evidence>
<evidence type="ECO:0000256" key="1">
    <source>
        <dbReference type="SAM" id="MobiDB-lite"/>
    </source>
</evidence>
<organism evidence="2 3">
    <name type="scientific">Monascus purpureus</name>
    <name type="common">Red mold</name>
    <name type="synonym">Monascus anka</name>
    <dbReference type="NCBI Taxonomy" id="5098"/>
    <lineage>
        <taxon>Eukaryota</taxon>
        <taxon>Fungi</taxon>
        <taxon>Dikarya</taxon>
        <taxon>Ascomycota</taxon>
        <taxon>Pezizomycotina</taxon>
        <taxon>Eurotiomycetes</taxon>
        <taxon>Eurotiomycetidae</taxon>
        <taxon>Eurotiales</taxon>
        <taxon>Aspergillaceae</taxon>
        <taxon>Monascus</taxon>
    </lineage>
</organism>
<keyword evidence="3" id="KW-1185">Reference proteome</keyword>
<name>A0A507QJP2_MONPU</name>
<dbReference type="AlphaFoldDB" id="A0A507QJP2"/>
<feature type="compositionally biased region" description="Basic and acidic residues" evidence="1">
    <location>
        <begin position="101"/>
        <end position="116"/>
    </location>
</feature>
<dbReference type="Gene3D" id="3.30.560.10">
    <property type="entry name" value="Glucose Oxidase, domain 3"/>
    <property type="match status" value="1"/>
</dbReference>
<feature type="region of interest" description="Disordered" evidence="1">
    <location>
        <begin position="101"/>
        <end position="124"/>
    </location>
</feature>
<gene>
    <name evidence="2" type="ORF">MPDQ_002910</name>
</gene>
<reference evidence="2 3" key="1">
    <citation type="submission" date="2019-06" db="EMBL/GenBank/DDBJ databases">
        <title>Wine fermentation using esterase from Monascus purpureus.</title>
        <authorList>
            <person name="Geng C."/>
            <person name="Zhang Y."/>
        </authorList>
    </citation>
    <scope>NUCLEOTIDE SEQUENCE [LARGE SCALE GENOMIC DNA]</scope>
    <source>
        <strain evidence="2">HQ1</strain>
    </source>
</reference>
<dbReference type="Proteomes" id="UP000319663">
    <property type="component" value="Unassembled WGS sequence"/>
</dbReference>
<comment type="caution">
    <text evidence="2">The sequence shown here is derived from an EMBL/GenBank/DDBJ whole genome shotgun (WGS) entry which is preliminary data.</text>
</comment>
<evidence type="ECO:0000313" key="2">
    <source>
        <dbReference type="EMBL" id="TQB68706.1"/>
    </source>
</evidence>